<evidence type="ECO:0000256" key="4">
    <source>
        <dbReference type="ARBA" id="ARBA00065029"/>
    </source>
</evidence>
<dbReference type="InterPro" id="IPR006921">
    <property type="entry name" value="Interferon-rel_develop_reg_C"/>
</dbReference>
<comment type="function">
    <text evidence="3">Ribosome-binding protein that acts as an inhibitor of mRNA translation by promoting ribosome inactivation. Associates with the P- and E-sites of the ribosome and inserts a C-terminal helix into the mRNA exit channel to preclude translation.</text>
</comment>
<feature type="compositionally biased region" description="Basic residues" evidence="6">
    <location>
        <begin position="61"/>
        <end position="73"/>
    </location>
</feature>
<dbReference type="Pfam" id="PF05004">
    <property type="entry name" value="IFRD"/>
    <property type="match status" value="1"/>
</dbReference>
<dbReference type="GO" id="GO:0030371">
    <property type="term" value="F:translation repressor activity"/>
    <property type="evidence" value="ECO:0007669"/>
    <property type="project" value="Ensembl"/>
</dbReference>
<evidence type="ECO:0000259" key="8">
    <source>
        <dbReference type="Pfam" id="PF05004"/>
    </source>
</evidence>
<evidence type="ECO:0000256" key="1">
    <source>
        <dbReference type="ARBA" id="ARBA00008828"/>
    </source>
</evidence>
<accession>A0A8C5KPR9</accession>
<feature type="region of interest" description="Disordered" evidence="6">
    <location>
        <begin position="1"/>
        <end position="107"/>
    </location>
</feature>
<evidence type="ECO:0000256" key="5">
    <source>
        <dbReference type="ARBA" id="ARBA00068646"/>
    </source>
</evidence>
<reference evidence="9" key="2">
    <citation type="submission" date="2025-09" db="UniProtKB">
        <authorList>
            <consortium name="Ensembl"/>
        </authorList>
    </citation>
    <scope>IDENTIFICATION</scope>
</reference>
<feature type="domain" description="Interferon-related developmental regulator C-terminal" evidence="7">
    <location>
        <begin position="443"/>
        <end position="496"/>
    </location>
</feature>
<dbReference type="InterPro" id="IPR007701">
    <property type="entry name" value="Interferon-rel_develop_reg_N"/>
</dbReference>
<proteinExistence type="inferred from homology"/>
<reference evidence="9" key="1">
    <citation type="submission" date="2025-08" db="UniProtKB">
        <authorList>
            <consortium name="Ensembl"/>
        </authorList>
    </citation>
    <scope>IDENTIFICATION</scope>
</reference>
<dbReference type="PANTHER" id="PTHR12354:SF8">
    <property type="entry name" value="INTERFERON-RELATED DEVELOPMENTAL REGULATOR 2"/>
    <property type="match status" value="1"/>
</dbReference>
<organism evidence="9 10">
    <name type="scientific">Jaculus jaculus</name>
    <name type="common">Lesser Egyptian jerboa</name>
    <dbReference type="NCBI Taxonomy" id="51337"/>
    <lineage>
        <taxon>Eukaryota</taxon>
        <taxon>Metazoa</taxon>
        <taxon>Chordata</taxon>
        <taxon>Craniata</taxon>
        <taxon>Vertebrata</taxon>
        <taxon>Euteleostomi</taxon>
        <taxon>Mammalia</taxon>
        <taxon>Eutheria</taxon>
        <taxon>Euarchontoglires</taxon>
        <taxon>Glires</taxon>
        <taxon>Rodentia</taxon>
        <taxon>Myomorpha</taxon>
        <taxon>Dipodoidea</taxon>
        <taxon>Dipodidae</taxon>
        <taxon>Dipodinae</taxon>
        <taxon>Jaculus</taxon>
    </lineage>
</organism>
<dbReference type="GO" id="GO:0016055">
    <property type="term" value="P:Wnt signaling pathway"/>
    <property type="evidence" value="ECO:0007669"/>
    <property type="project" value="Ensembl"/>
</dbReference>
<dbReference type="InterPro" id="IPR011989">
    <property type="entry name" value="ARM-like"/>
</dbReference>
<dbReference type="GO" id="GO:0060612">
    <property type="term" value="P:adipose tissue development"/>
    <property type="evidence" value="ECO:0007669"/>
    <property type="project" value="Ensembl"/>
</dbReference>
<evidence type="ECO:0000259" key="7">
    <source>
        <dbReference type="Pfam" id="PF04836"/>
    </source>
</evidence>
<feature type="domain" description="Interferon-related developmental regulator N-terminal" evidence="8">
    <location>
        <begin position="102"/>
        <end position="398"/>
    </location>
</feature>
<dbReference type="InterPro" id="IPR039777">
    <property type="entry name" value="IFRD"/>
</dbReference>
<evidence type="ECO:0000256" key="6">
    <source>
        <dbReference type="SAM" id="MobiDB-lite"/>
    </source>
</evidence>
<evidence type="ECO:0000256" key="3">
    <source>
        <dbReference type="ARBA" id="ARBA00053624"/>
    </source>
</evidence>
<protein>
    <recommendedName>
        <fullName evidence="5">Interferon-related developmental regulator 2</fullName>
    </recommendedName>
</protein>
<name>A0A8C5KPR9_JACJA</name>
<dbReference type="Gene3D" id="1.25.10.10">
    <property type="entry name" value="Leucine-rich Repeat Variant"/>
    <property type="match status" value="1"/>
</dbReference>
<comment type="similarity">
    <text evidence="1">Belongs to the IFRD family.</text>
</comment>
<evidence type="ECO:0000313" key="9">
    <source>
        <dbReference type="Ensembl" id="ENSJJAP00000012389.1"/>
    </source>
</evidence>
<keyword evidence="10" id="KW-1185">Reference proteome</keyword>
<dbReference type="Ensembl" id="ENSJJAT00000018873.1">
    <property type="protein sequence ID" value="ENSJJAP00000012389.1"/>
    <property type="gene ID" value="ENSJJAG00000015434.1"/>
</dbReference>
<keyword evidence="2" id="KW-0810">Translation regulation</keyword>
<dbReference type="GO" id="GO:0045444">
    <property type="term" value="P:fat cell differentiation"/>
    <property type="evidence" value="ECO:0007669"/>
    <property type="project" value="Ensembl"/>
</dbReference>
<sequence>GGAGRLVQDGGSRGVWLPSSGQGSRRAGLESLPAGSLTPRPPASARGARTPRVPSAPGMPRARKGTALRKGGQRRGGGARSSGQADSGSSEDEAASEARSTTSECPSLLSTAAEDSLGGEAIDEQGQQEDLEEKLKEYVDCLTDKSAKTRQGALESLRLALASRLLPDFLLERSLTLADALEKCLKKGKGEEQALAAAVLGLLCVQLGPGSKGEELFHSLKPLLVSVLSDGTASPAARLHCASALGLGCYVAAADVQDLVSCLACLEGIFSRSCGAGGSTAAAVPANLHGLLCAALQAWALLLTICPSNHITHILDRQLPRLPQLLSSESVNLRIAVGETIALLFELARDIEEDFVYEDIEALCGALRTLATDSNKYRAKADRRRQRSTFRAVLHFVEGGECEEETIRFGLEVLYVDSWARHRIYTAFKEVLGSGMHHHLQNNELLRDIFGLGPVLVLDAAALKACKISRFEKHLYNAAAFKARTKARSRARDKRADIL</sequence>
<comment type="subunit">
    <text evidence="4">Associates with ribosomes; promoting ribosome inactivation.</text>
</comment>
<dbReference type="Pfam" id="PF04836">
    <property type="entry name" value="IFRD_C"/>
    <property type="match status" value="1"/>
</dbReference>
<dbReference type="InterPro" id="IPR016024">
    <property type="entry name" value="ARM-type_fold"/>
</dbReference>
<dbReference type="Proteomes" id="UP000694385">
    <property type="component" value="Unassembled WGS sequence"/>
</dbReference>
<gene>
    <name evidence="9" type="primary">Ifrd2</name>
</gene>
<dbReference type="FunFam" id="1.25.10.10:FF:000192">
    <property type="entry name" value="Interferon related developmental regulator 1"/>
    <property type="match status" value="1"/>
</dbReference>
<dbReference type="SUPFAM" id="SSF48371">
    <property type="entry name" value="ARM repeat"/>
    <property type="match status" value="1"/>
</dbReference>
<dbReference type="GeneTree" id="ENSGT00390000013347"/>
<dbReference type="GO" id="GO:0043022">
    <property type="term" value="F:ribosome binding"/>
    <property type="evidence" value="ECO:0007669"/>
    <property type="project" value="Ensembl"/>
</dbReference>
<dbReference type="AlphaFoldDB" id="A0A8C5KPR9"/>
<evidence type="ECO:0000313" key="10">
    <source>
        <dbReference type="Proteomes" id="UP000694385"/>
    </source>
</evidence>
<evidence type="ECO:0000256" key="2">
    <source>
        <dbReference type="ARBA" id="ARBA00022845"/>
    </source>
</evidence>
<dbReference type="PANTHER" id="PTHR12354">
    <property type="entry name" value="INTERFERON-RELATED DEVELOPMENTAL REGULATOR"/>
    <property type="match status" value="1"/>
</dbReference>